<feature type="compositionally biased region" description="Pro residues" evidence="1">
    <location>
        <begin position="209"/>
        <end position="222"/>
    </location>
</feature>
<name>A0A0C3EU34_PILCF</name>
<accession>A0A0C3EU34</accession>
<organism evidence="2 3">
    <name type="scientific">Piloderma croceum (strain F 1598)</name>
    <dbReference type="NCBI Taxonomy" id="765440"/>
    <lineage>
        <taxon>Eukaryota</taxon>
        <taxon>Fungi</taxon>
        <taxon>Dikarya</taxon>
        <taxon>Basidiomycota</taxon>
        <taxon>Agaricomycotina</taxon>
        <taxon>Agaricomycetes</taxon>
        <taxon>Agaricomycetidae</taxon>
        <taxon>Atheliales</taxon>
        <taxon>Atheliaceae</taxon>
        <taxon>Piloderma</taxon>
    </lineage>
</organism>
<evidence type="ECO:0000313" key="3">
    <source>
        <dbReference type="Proteomes" id="UP000054166"/>
    </source>
</evidence>
<feature type="compositionally biased region" description="Low complexity" evidence="1">
    <location>
        <begin position="223"/>
        <end position="233"/>
    </location>
</feature>
<feature type="region of interest" description="Disordered" evidence="1">
    <location>
        <begin position="172"/>
        <end position="241"/>
    </location>
</feature>
<feature type="compositionally biased region" description="Acidic residues" evidence="1">
    <location>
        <begin position="55"/>
        <end position="64"/>
    </location>
</feature>
<sequence length="241" mass="27030">MPYGYDAYDEYLAYVRSAQLLPISAAPTIHPGSAAARLGLTQEEMGEVLEDQEEWMREEEEQEWREEGHTITEETHHHQQGRDNSTDARTAPPPLGYMYNTTYNMTNNNDDAPVTSFKHRNVDYNAVHAEPNHDMTELLTRELVFPRDLEGDWAEDWDEEMGFTIQSEYIQDSYPPAHSPAPWHLPPPPTSEYAPHGPTTDLPATNTPPHAPTSPPDTPAPTPAAAMHPHSAPLSKNAQVT</sequence>
<gene>
    <name evidence="2" type="ORF">PILCRDRAFT_91779</name>
</gene>
<reference evidence="3" key="2">
    <citation type="submission" date="2015-01" db="EMBL/GenBank/DDBJ databases">
        <title>Evolutionary Origins and Diversification of the Mycorrhizal Mutualists.</title>
        <authorList>
            <consortium name="DOE Joint Genome Institute"/>
            <consortium name="Mycorrhizal Genomics Consortium"/>
            <person name="Kohler A."/>
            <person name="Kuo A."/>
            <person name="Nagy L.G."/>
            <person name="Floudas D."/>
            <person name="Copeland A."/>
            <person name="Barry K.W."/>
            <person name="Cichocki N."/>
            <person name="Veneault-Fourrey C."/>
            <person name="LaButti K."/>
            <person name="Lindquist E.A."/>
            <person name="Lipzen A."/>
            <person name="Lundell T."/>
            <person name="Morin E."/>
            <person name="Murat C."/>
            <person name="Riley R."/>
            <person name="Ohm R."/>
            <person name="Sun H."/>
            <person name="Tunlid A."/>
            <person name="Henrissat B."/>
            <person name="Grigoriev I.V."/>
            <person name="Hibbett D.S."/>
            <person name="Martin F."/>
        </authorList>
    </citation>
    <scope>NUCLEOTIDE SEQUENCE [LARGE SCALE GENOMIC DNA]</scope>
    <source>
        <strain evidence="3">F 1598</strain>
    </source>
</reference>
<proteinExistence type="predicted"/>
<feature type="compositionally biased region" description="Pro residues" evidence="1">
    <location>
        <begin position="177"/>
        <end position="190"/>
    </location>
</feature>
<dbReference type="InParanoid" id="A0A0C3EU34"/>
<keyword evidence="3" id="KW-1185">Reference proteome</keyword>
<dbReference type="HOGENOM" id="CLU_089026_0_0_1"/>
<dbReference type="AlphaFoldDB" id="A0A0C3EU34"/>
<feature type="region of interest" description="Disordered" evidence="1">
    <location>
        <begin position="55"/>
        <end position="92"/>
    </location>
</feature>
<evidence type="ECO:0000256" key="1">
    <source>
        <dbReference type="SAM" id="MobiDB-lite"/>
    </source>
</evidence>
<evidence type="ECO:0000313" key="2">
    <source>
        <dbReference type="EMBL" id="KIM76020.1"/>
    </source>
</evidence>
<reference evidence="2 3" key="1">
    <citation type="submission" date="2014-04" db="EMBL/GenBank/DDBJ databases">
        <authorList>
            <consortium name="DOE Joint Genome Institute"/>
            <person name="Kuo A."/>
            <person name="Tarkka M."/>
            <person name="Buscot F."/>
            <person name="Kohler A."/>
            <person name="Nagy L.G."/>
            <person name="Floudas D."/>
            <person name="Copeland A."/>
            <person name="Barry K.W."/>
            <person name="Cichocki N."/>
            <person name="Veneault-Fourrey C."/>
            <person name="LaButti K."/>
            <person name="Lindquist E.A."/>
            <person name="Lipzen A."/>
            <person name="Lundell T."/>
            <person name="Morin E."/>
            <person name="Murat C."/>
            <person name="Sun H."/>
            <person name="Tunlid A."/>
            <person name="Henrissat B."/>
            <person name="Grigoriev I.V."/>
            <person name="Hibbett D.S."/>
            <person name="Martin F."/>
            <person name="Nordberg H.P."/>
            <person name="Cantor M.N."/>
            <person name="Hua S.X."/>
        </authorList>
    </citation>
    <scope>NUCLEOTIDE SEQUENCE [LARGE SCALE GENOMIC DNA]</scope>
    <source>
        <strain evidence="2 3">F 1598</strain>
    </source>
</reference>
<feature type="compositionally biased region" description="Basic and acidic residues" evidence="1">
    <location>
        <begin position="65"/>
        <end position="86"/>
    </location>
</feature>
<protein>
    <submittedName>
        <fullName evidence="2">Uncharacterized protein</fullName>
    </submittedName>
</protein>
<dbReference type="EMBL" id="KN833039">
    <property type="protein sequence ID" value="KIM76020.1"/>
    <property type="molecule type" value="Genomic_DNA"/>
</dbReference>
<dbReference type="Proteomes" id="UP000054166">
    <property type="component" value="Unassembled WGS sequence"/>
</dbReference>